<accession>A0A2T6ZYP3</accession>
<keyword evidence="1" id="KW-0812">Transmembrane</keyword>
<keyword evidence="3" id="KW-1185">Reference proteome</keyword>
<keyword evidence="1" id="KW-0472">Membrane</keyword>
<gene>
    <name evidence="2" type="ORF">B9Z19DRAFT_1123338</name>
</gene>
<proteinExistence type="predicted"/>
<dbReference type="EMBL" id="NESQ01000061">
    <property type="protein sequence ID" value="PUU80619.1"/>
    <property type="molecule type" value="Genomic_DNA"/>
</dbReference>
<feature type="transmembrane region" description="Helical" evidence="1">
    <location>
        <begin position="13"/>
        <end position="35"/>
    </location>
</feature>
<reference evidence="2 3" key="1">
    <citation type="submission" date="2017-04" db="EMBL/GenBank/DDBJ databases">
        <title>Draft genome sequence of Tuber borchii Vittad., a whitish edible truffle.</title>
        <authorList>
            <consortium name="DOE Joint Genome Institute"/>
            <person name="Murat C."/>
            <person name="Kuo A."/>
            <person name="Barry K.W."/>
            <person name="Clum A."/>
            <person name="Dockter R.B."/>
            <person name="Fauchery L."/>
            <person name="Iotti M."/>
            <person name="Kohler A."/>
            <person name="Labutti K."/>
            <person name="Lindquist E.A."/>
            <person name="Lipzen A."/>
            <person name="Ohm R.A."/>
            <person name="Wang M."/>
            <person name="Grigoriev I.V."/>
            <person name="Zambonelli A."/>
            <person name="Martin F.M."/>
        </authorList>
    </citation>
    <scope>NUCLEOTIDE SEQUENCE [LARGE SCALE GENOMIC DNA]</scope>
    <source>
        <strain evidence="2 3">Tbo3840</strain>
    </source>
</reference>
<organism evidence="2 3">
    <name type="scientific">Tuber borchii</name>
    <name type="common">White truffle</name>
    <dbReference type="NCBI Taxonomy" id="42251"/>
    <lineage>
        <taxon>Eukaryota</taxon>
        <taxon>Fungi</taxon>
        <taxon>Dikarya</taxon>
        <taxon>Ascomycota</taxon>
        <taxon>Pezizomycotina</taxon>
        <taxon>Pezizomycetes</taxon>
        <taxon>Pezizales</taxon>
        <taxon>Tuberaceae</taxon>
        <taxon>Tuber</taxon>
    </lineage>
</organism>
<dbReference type="AlphaFoldDB" id="A0A2T6ZYP3"/>
<sequence length="102" mass="11056">MATRSWYTIVRDVGGPVTTVVVGGAALFVEGLVAYQTKQLKASVKEDLETRDKNMIGKLADSQNITLAALKIMAAHRRDCVFIESRLAKVVECIEKGGGENC</sequence>
<keyword evidence="1" id="KW-1133">Transmembrane helix</keyword>
<comment type="caution">
    <text evidence="2">The sequence shown here is derived from an EMBL/GenBank/DDBJ whole genome shotgun (WGS) entry which is preliminary data.</text>
</comment>
<evidence type="ECO:0000256" key="1">
    <source>
        <dbReference type="SAM" id="Phobius"/>
    </source>
</evidence>
<dbReference type="Proteomes" id="UP000244722">
    <property type="component" value="Unassembled WGS sequence"/>
</dbReference>
<name>A0A2T6ZYP3_TUBBO</name>
<protein>
    <submittedName>
        <fullName evidence="2">Uncharacterized protein</fullName>
    </submittedName>
</protein>
<evidence type="ECO:0000313" key="2">
    <source>
        <dbReference type="EMBL" id="PUU80619.1"/>
    </source>
</evidence>
<evidence type="ECO:0000313" key="3">
    <source>
        <dbReference type="Proteomes" id="UP000244722"/>
    </source>
</evidence>